<protein>
    <submittedName>
        <fullName evidence="2">Uncharacterized protein</fullName>
    </submittedName>
</protein>
<accession>A0AAN4ZF61</accession>
<organism evidence="2 3">
    <name type="scientific">Pristionchus mayeri</name>
    <dbReference type="NCBI Taxonomy" id="1317129"/>
    <lineage>
        <taxon>Eukaryota</taxon>
        <taxon>Metazoa</taxon>
        <taxon>Ecdysozoa</taxon>
        <taxon>Nematoda</taxon>
        <taxon>Chromadorea</taxon>
        <taxon>Rhabditida</taxon>
        <taxon>Rhabditina</taxon>
        <taxon>Diplogasteromorpha</taxon>
        <taxon>Diplogasteroidea</taxon>
        <taxon>Neodiplogasteridae</taxon>
        <taxon>Pristionchus</taxon>
    </lineage>
</organism>
<proteinExistence type="predicted"/>
<evidence type="ECO:0000313" key="3">
    <source>
        <dbReference type="Proteomes" id="UP001328107"/>
    </source>
</evidence>
<reference evidence="3" key="1">
    <citation type="submission" date="2022-10" db="EMBL/GenBank/DDBJ databases">
        <title>Genome assembly of Pristionchus species.</title>
        <authorList>
            <person name="Yoshida K."/>
            <person name="Sommer R.J."/>
        </authorList>
    </citation>
    <scope>NUCLEOTIDE SEQUENCE [LARGE SCALE GENOMIC DNA]</scope>
    <source>
        <strain evidence="3">RS5460</strain>
    </source>
</reference>
<dbReference type="Proteomes" id="UP001328107">
    <property type="component" value="Unassembled WGS sequence"/>
</dbReference>
<name>A0AAN4ZF61_9BILA</name>
<feature type="region of interest" description="Disordered" evidence="1">
    <location>
        <begin position="94"/>
        <end position="114"/>
    </location>
</feature>
<dbReference type="EMBL" id="BTRK01000002">
    <property type="protein sequence ID" value="GMR35835.1"/>
    <property type="molecule type" value="Genomic_DNA"/>
</dbReference>
<gene>
    <name evidence="2" type="ORF">PMAYCL1PPCAC_06030</name>
</gene>
<feature type="non-terminal residue" evidence="2">
    <location>
        <position position="1"/>
    </location>
</feature>
<comment type="caution">
    <text evidence="2">The sequence shown here is derived from an EMBL/GenBank/DDBJ whole genome shotgun (WGS) entry which is preliminary data.</text>
</comment>
<keyword evidence="3" id="KW-1185">Reference proteome</keyword>
<dbReference type="AlphaFoldDB" id="A0AAN4ZF61"/>
<sequence length="114" mass="12465">RDANFNKELSSFSLGLDRSDMINSGERGEVQTELYDQMEEGLNEQWSNFGLLSLLSDLSPRLLRLPPLRSAALPTAAREEIAAAVAVTTADSPHAVGHFEGTGRVARPSTHWNT</sequence>
<evidence type="ECO:0000256" key="1">
    <source>
        <dbReference type="SAM" id="MobiDB-lite"/>
    </source>
</evidence>
<evidence type="ECO:0000313" key="2">
    <source>
        <dbReference type="EMBL" id="GMR35835.1"/>
    </source>
</evidence>